<dbReference type="Gene3D" id="3.10.450.50">
    <property type="match status" value="1"/>
</dbReference>
<dbReference type="EMBL" id="BEWI01000032">
    <property type="protein sequence ID" value="GAY22211.1"/>
    <property type="molecule type" value="Genomic_DNA"/>
</dbReference>
<sequence length="142" mass="15869">MAQLPRPVADLIDAMNRFDLDGFMKPFAADALVNDRHRQFWGTDAIRKWAELEITGDHVTMDPYHIVQHHGDVIITAEIDGDYDKSDLPTPTLAFYFILRDGKITQLLLLPPNGRNLSKITPIVEASTPYSTPVPAKAELSA</sequence>
<dbReference type="AlphaFoldDB" id="A0A292ZH21"/>
<comment type="caution">
    <text evidence="2">The sequence shown here is derived from an EMBL/GenBank/DDBJ whole genome shotgun (WGS) entry which is preliminary data.</text>
</comment>
<dbReference type="InterPro" id="IPR032710">
    <property type="entry name" value="NTF2-like_dom_sf"/>
</dbReference>
<evidence type="ECO:0000259" key="1">
    <source>
        <dbReference type="Pfam" id="PF12680"/>
    </source>
</evidence>
<reference evidence="2 3" key="1">
    <citation type="journal article" date="2013" name="Biodegradation">
        <title>Occurrence of 4-tert-butylphenol (4-t-BP) biodegradation in an aquatic sample caused by the presence of Spirodela polyrrhiza and isolation of a 4-t-BP-utilizing bacterium.</title>
        <authorList>
            <person name="Ogata Y."/>
            <person name="Toyama T."/>
            <person name="Yu N."/>
            <person name="Wang X."/>
            <person name="Sei K."/>
            <person name="Ike M."/>
        </authorList>
    </citation>
    <scope>NUCLEOTIDE SEQUENCE [LARGE SCALE GENOMIC DNA]</scope>
    <source>
        <strain evidence="2 3">OMI</strain>
    </source>
</reference>
<gene>
    <name evidence="2" type="ORF">SFOMI_2766</name>
</gene>
<evidence type="ECO:0000313" key="2">
    <source>
        <dbReference type="EMBL" id="GAY22211.1"/>
    </source>
</evidence>
<accession>A0A292ZH21</accession>
<dbReference type="Proteomes" id="UP000221538">
    <property type="component" value="Unassembled WGS sequence"/>
</dbReference>
<dbReference type="InterPro" id="IPR037401">
    <property type="entry name" value="SnoaL-like"/>
</dbReference>
<organism evidence="2 3">
    <name type="scientific">Sphingobium fuliginis (strain ATCC 27551)</name>
    <dbReference type="NCBI Taxonomy" id="336203"/>
    <lineage>
        <taxon>Bacteria</taxon>
        <taxon>Pseudomonadati</taxon>
        <taxon>Pseudomonadota</taxon>
        <taxon>Alphaproteobacteria</taxon>
        <taxon>Sphingomonadales</taxon>
        <taxon>Sphingomonadaceae</taxon>
        <taxon>Sphingobium</taxon>
    </lineage>
</organism>
<reference evidence="2 3" key="2">
    <citation type="journal article" date="2013" name="Environ. Sci. Technol.">
        <title>The 4-tert-butylphenol-utilizing bacterium Sphingobium fuliginis OMI can degrade bisphenols via phenolic ring hydroxylation and meta-cleavage pathway.</title>
        <authorList>
            <person name="Ogata Y."/>
            <person name="Goda S."/>
            <person name="Toyama T."/>
            <person name="Sei K."/>
            <person name="Ike M."/>
        </authorList>
    </citation>
    <scope>NUCLEOTIDE SEQUENCE [LARGE SCALE GENOMIC DNA]</scope>
    <source>
        <strain evidence="2 3">OMI</strain>
    </source>
</reference>
<dbReference type="RefSeq" id="WP_218042354.1">
    <property type="nucleotide sequence ID" value="NZ_BEWI01000032.1"/>
</dbReference>
<evidence type="ECO:0000313" key="3">
    <source>
        <dbReference type="Proteomes" id="UP000221538"/>
    </source>
</evidence>
<protein>
    <recommendedName>
        <fullName evidence="1">SnoaL-like domain-containing protein</fullName>
    </recommendedName>
</protein>
<proteinExistence type="predicted"/>
<name>A0A292ZH21_SPHSA</name>
<feature type="domain" description="SnoaL-like" evidence="1">
    <location>
        <begin position="8"/>
        <end position="106"/>
    </location>
</feature>
<dbReference type="Pfam" id="PF12680">
    <property type="entry name" value="SnoaL_2"/>
    <property type="match status" value="1"/>
</dbReference>
<dbReference type="SUPFAM" id="SSF54427">
    <property type="entry name" value="NTF2-like"/>
    <property type="match status" value="1"/>
</dbReference>